<evidence type="ECO:0008006" key="4">
    <source>
        <dbReference type="Google" id="ProtNLM"/>
    </source>
</evidence>
<feature type="region of interest" description="Disordered" evidence="1">
    <location>
        <begin position="67"/>
        <end position="93"/>
    </location>
</feature>
<dbReference type="RefSeq" id="WP_235871916.1">
    <property type="nucleotide sequence ID" value="NZ_FXXP01000002.1"/>
</dbReference>
<dbReference type="AlphaFoldDB" id="A0A238JCD8"/>
<reference evidence="3" key="1">
    <citation type="submission" date="2017-05" db="EMBL/GenBank/DDBJ databases">
        <authorList>
            <person name="Rodrigo-Torres L."/>
            <person name="Arahal R. D."/>
            <person name="Lucena T."/>
        </authorList>
    </citation>
    <scope>NUCLEOTIDE SEQUENCE [LARGE SCALE GENOMIC DNA]</scope>
    <source>
        <strain evidence="3">CECT 8649</strain>
    </source>
</reference>
<accession>A0A238JCD8</accession>
<keyword evidence="3" id="KW-1185">Reference proteome</keyword>
<dbReference type="InterPro" id="IPR003795">
    <property type="entry name" value="DUF192"/>
</dbReference>
<evidence type="ECO:0000256" key="1">
    <source>
        <dbReference type="SAM" id="MobiDB-lite"/>
    </source>
</evidence>
<dbReference type="PANTHER" id="PTHR37953:SF1">
    <property type="entry name" value="UPF0127 PROTEIN MJ1496"/>
    <property type="match status" value="1"/>
</dbReference>
<organism evidence="2 3">
    <name type="scientific">Pelagimonas phthalicica</name>
    <dbReference type="NCBI Taxonomy" id="1037362"/>
    <lineage>
        <taxon>Bacteria</taxon>
        <taxon>Pseudomonadati</taxon>
        <taxon>Pseudomonadota</taxon>
        <taxon>Alphaproteobacteria</taxon>
        <taxon>Rhodobacterales</taxon>
        <taxon>Roseobacteraceae</taxon>
        <taxon>Pelagimonas</taxon>
    </lineage>
</organism>
<sequence length="249" mass="26134">MGSSPHTLNRIVKTVALSATVSLVTGLPSTTLADGDTSEGAGAPIEGATAPLIVPAPGIAPPAELLPLVPDQPVTEPDATTMDDPEQVETPDAEGDVVATDDAAEKIADQSEAPKPTCPEDVLWLRGEFGKARFTVDVANTRDSRAQGLMHVESMPASKGMLFVYEFPREVAFWMKNTLIPLDIIYADERGVVQSIHANAVPGDLTPLPGEGLIQYVLEINGGMANALGILPGTQIQHPAISNPAWPCS</sequence>
<evidence type="ECO:0000313" key="3">
    <source>
        <dbReference type="Proteomes" id="UP000225972"/>
    </source>
</evidence>
<dbReference type="Pfam" id="PF02643">
    <property type="entry name" value="DUF192"/>
    <property type="match status" value="1"/>
</dbReference>
<protein>
    <recommendedName>
        <fullName evidence="4">DUF192 domain-containing protein</fullName>
    </recommendedName>
</protein>
<dbReference type="PANTHER" id="PTHR37953">
    <property type="entry name" value="UPF0127 PROTEIN MJ1496"/>
    <property type="match status" value="1"/>
</dbReference>
<gene>
    <name evidence="2" type="ORF">TRP8649_02479</name>
</gene>
<dbReference type="Proteomes" id="UP000225972">
    <property type="component" value="Unassembled WGS sequence"/>
</dbReference>
<evidence type="ECO:0000313" key="2">
    <source>
        <dbReference type="EMBL" id="SMX28360.1"/>
    </source>
</evidence>
<dbReference type="EMBL" id="FXXP01000002">
    <property type="protein sequence ID" value="SMX28360.1"/>
    <property type="molecule type" value="Genomic_DNA"/>
</dbReference>
<dbReference type="Gene3D" id="2.60.120.1140">
    <property type="entry name" value="Protein of unknown function DUF192"/>
    <property type="match status" value="1"/>
</dbReference>
<dbReference type="InterPro" id="IPR038695">
    <property type="entry name" value="Saro_0823-like_sf"/>
</dbReference>
<name>A0A238JCD8_9RHOB</name>
<feature type="compositionally biased region" description="Acidic residues" evidence="1">
    <location>
        <begin position="81"/>
        <end position="93"/>
    </location>
</feature>
<proteinExistence type="predicted"/>